<evidence type="ECO:0000259" key="12">
    <source>
        <dbReference type="Pfam" id="PF04598"/>
    </source>
</evidence>
<evidence type="ECO:0000256" key="9">
    <source>
        <dbReference type="ARBA" id="ARBA00023136"/>
    </source>
</evidence>
<comment type="subcellular location">
    <subcellularLocation>
        <location evidence="2">Cell membrane</location>
        <topology evidence="2">Multi-pass membrane protein</topology>
    </subcellularLocation>
    <subcellularLocation>
        <location evidence="1">Cytoplasm</location>
    </subcellularLocation>
</comment>
<evidence type="ECO:0000256" key="4">
    <source>
        <dbReference type="ARBA" id="ARBA00022452"/>
    </source>
</evidence>
<evidence type="ECO:0000256" key="1">
    <source>
        <dbReference type="ARBA" id="ARBA00004496"/>
    </source>
</evidence>
<evidence type="ECO:0000256" key="11">
    <source>
        <dbReference type="ARBA" id="ARBA00023288"/>
    </source>
</evidence>
<evidence type="ECO:0000256" key="10">
    <source>
        <dbReference type="ARBA" id="ARBA00023139"/>
    </source>
</evidence>
<accession>A0A151P5A0</accession>
<dbReference type="Pfam" id="PF17708">
    <property type="entry name" value="Gasdermin_C"/>
    <property type="match status" value="1"/>
</dbReference>
<evidence type="ECO:0000256" key="8">
    <source>
        <dbReference type="ARBA" id="ARBA00022692"/>
    </source>
</evidence>
<keyword evidence="10" id="KW-0564">Palmitate</keyword>
<comment type="similarity">
    <text evidence="3">Belongs to the gasdermin family.</text>
</comment>
<keyword evidence="4" id="KW-1134">Transmembrane beta strand</keyword>
<dbReference type="GO" id="GO:0012501">
    <property type="term" value="P:programmed cell death"/>
    <property type="evidence" value="ECO:0007669"/>
    <property type="project" value="UniProtKB-KW"/>
</dbReference>
<evidence type="ECO:0000313" key="14">
    <source>
        <dbReference type="EMBL" id="KYO44232.1"/>
    </source>
</evidence>
<gene>
    <name evidence="14" type="primary">GSDMA</name>
    <name evidence="14" type="ORF">Y1Q_0012025</name>
</gene>
<dbReference type="GO" id="GO:0005737">
    <property type="term" value="C:cytoplasm"/>
    <property type="evidence" value="ECO:0007669"/>
    <property type="project" value="UniProtKB-SubCell"/>
</dbReference>
<evidence type="ECO:0000256" key="7">
    <source>
        <dbReference type="ARBA" id="ARBA00022590"/>
    </source>
</evidence>
<dbReference type="AlphaFoldDB" id="A0A151P5A0"/>
<evidence type="ECO:0000256" key="3">
    <source>
        <dbReference type="ARBA" id="ARBA00009279"/>
    </source>
</evidence>
<evidence type="ECO:0000256" key="6">
    <source>
        <dbReference type="ARBA" id="ARBA00022490"/>
    </source>
</evidence>
<evidence type="ECO:0000259" key="13">
    <source>
        <dbReference type="Pfam" id="PF17708"/>
    </source>
</evidence>
<dbReference type="InterPro" id="IPR041263">
    <property type="entry name" value="Gasdermin_PUB"/>
</dbReference>
<feature type="domain" description="Gasdermin PUB" evidence="13">
    <location>
        <begin position="474"/>
        <end position="640"/>
    </location>
</feature>
<keyword evidence="8" id="KW-0812">Transmembrane</keyword>
<reference evidence="14 15" key="1">
    <citation type="journal article" date="2012" name="Genome Biol.">
        <title>Sequencing three crocodilian genomes to illuminate the evolution of archosaurs and amniotes.</title>
        <authorList>
            <person name="St John J.A."/>
            <person name="Braun E.L."/>
            <person name="Isberg S.R."/>
            <person name="Miles L.G."/>
            <person name="Chong A.Y."/>
            <person name="Gongora J."/>
            <person name="Dalzell P."/>
            <person name="Moran C."/>
            <person name="Bed'hom B."/>
            <person name="Abzhanov A."/>
            <person name="Burgess S.C."/>
            <person name="Cooksey A.M."/>
            <person name="Castoe T.A."/>
            <person name="Crawford N.G."/>
            <person name="Densmore L.D."/>
            <person name="Drew J.C."/>
            <person name="Edwards S.V."/>
            <person name="Faircloth B.C."/>
            <person name="Fujita M.K."/>
            <person name="Greenwold M.J."/>
            <person name="Hoffmann F.G."/>
            <person name="Howard J.M."/>
            <person name="Iguchi T."/>
            <person name="Janes D.E."/>
            <person name="Khan S.Y."/>
            <person name="Kohno S."/>
            <person name="de Koning A.J."/>
            <person name="Lance S.L."/>
            <person name="McCarthy F.M."/>
            <person name="McCormack J.E."/>
            <person name="Merchant M.E."/>
            <person name="Peterson D.G."/>
            <person name="Pollock D.D."/>
            <person name="Pourmand N."/>
            <person name="Raney B.J."/>
            <person name="Roessler K.A."/>
            <person name="Sanford J.R."/>
            <person name="Sawyer R.H."/>
            <person name="Schmidt C.J."/>
            <person name="Triplett E.W."/>
            <person name="Tuberville T.D."/>
            <person name="Venegas-Anaya M."/>
            <person name="Howard J.T."/>
            <person name="Jarvis E.D."/>
            <person name="Guillette L.J.Jr."/>
            <person name="Glenn T.C."/>
            <person name="Green R.E."/>
            <person name="Ray D.A."/>
        </authorList>
    </citation>
    <scope>NUCLEOTIDE SEQUENCE [LARGE SCALE GENOMIC DNA]</scope>
    <source>
        <strain evidence="14">KSC_2009_1</strain>
    </source>
</reference>
<dbReference type="Proteomes" id="UP000050525">
    <property type="component" value="Unassembled WGS sequence"/>
</dbReference>
<keyword evidence="7" id="KW-1210">Necrosis</keyword>
<dbReference type="EMBL" id="AKHW03000817">
    <property type="protein sequence ID" value="KYO44232.1"/>
    <property type="molecule type" value="Genomic_DNA"/>
</dbReference>
<dbReference type="PANTHER" id="PTHR16399">
    <property type="entry name" value="GASDERMIN"/>
    <property type="match status" value="1"/>
</dbReference>
<keyword evidence="15" id="KW-1185">Reference proteome</keyword>
<keyword evidence="11" id="KW-0449">Lipoprotein</keyword>
<dbReference type="Pfam" id="PF04598">
    <property type="entry name" value="Gasdermin"/>
    <property type="match status" value="1"/>
</dbReference>
<evidence type="ECO:0000256" key="2">
    <source>
        <dbReference type="ARBA" id="ARBA00004651"/>
    </source>
</evidence>
<evidence type="ECO:0000313" key="15">
    <source>
        <dbReference type="Proteomes" id="UP000050525"/>
    </source>
</evidence>
<evidence type="ECO:0000256" key="5">
    <source>
        <dbReference type="ARBA" id="ARBA00022475"/>
    </source>
</evidence>
<dbReference type="PANTHER" id="PTHR16399:SF18">
    <property type="entry name" value="GASDERMIN-A"/>
    <property type="match status" value="1"/>
</dbReference>
<organism evidence="14 15">
    <name type="scientific">Alligator mississippiensis</name>
    <name type="common">American alligator</name>
    <dbReference type="NCBI Taxonomy" id="8496"/>
    <lineage>
        <taxon>Eukaryota</taxon>
        <taxon>Metazoa</taxon>
        <taxon>Chordata</taxon>
        <taxon>Craniata</taxon>
        <taxon>Vertebrata</taxon>
        <taxon>Euteleostomi</taxon>
        <taxon>Archelosauria</taxon>
        <taxon>Archosauria</taxon>
        <taxon>Crocodylia</taxon>
        <taxon>Alligatoridae</taxon>
        <taxon>Alligatorinae</taxon>
        <taxon>Alligator</taxon>
    </lineage>
</organism>
<proteinExistence type="inferred from homology"/>
<name>A0A151P5A0_ALLMI</name>
<keyword evidence="9" id="KW-0472">Membrane</keyword>
<dbReference type="GO" id="GO:0070269">
    <property type="term" value="P:pyroptotic inflammatory response"/>
    <property type="evidence" value="ECO:0007669"/>
    <property type="project" value="TreeGrafter"/>
</dbReference>
<dbReference type="InterPro" id="IPR007677">
    <property type="entry name" value="Gasdermin"/>
</dbReference>
<dbReference type="GO" id="GO:0070273">
    <property type="term" value="F:phosphatidylinositol-4-phosphate binding"/>
    <property type="evidence" value="ECO:0007669"/>
    <property type="project" value="TreeGrafter"/>
</dbReference>
<comment type="caution">
    <text evidence="14">The sequence shown here is derived from an EMBL/GenBank/DDBJ whole genome shotgun (WGS) entry which is preliminary data.</text>
</comment>
<dbReference type="GO" id="GO:0005546">
    <property type="term" value="F:phosphatidylinositol-4,5-bisphosphate binding"/>
    <property type="evidence" value="ECO:0007669"/>
    <property type="project" value="TreeGrafter"/>
</dbReference>
<dbReference type="GO" id="GO:0042742">
    <property type="term" value="P:defense response to bacterium"/>
    <property type="evidence" value="ECO:0007669"/>
    <property type="project" value="TreeGrafter"/>
</dbReference>
<keyword evidence="5" id="KW-1003">Cell membrane</keyword>
<dbReference type="InterPro" id="IPR040460">
    <property type="entry name" value="Gasdermin_pore"/>
</dbReference>
<feature type="domain" description="Gasdermin pore forming" evidence="12">
    <location>
        <begin position="233"/>
        <end position="461"/>
    </location>
</feature>
<protein>
    <submittedName>
        <fullName evidence="14">Gasdermin-A</fullName>
    </submittedName>
</protein>
<dbReference type="GO" id="GO:0001786">
    <property type="term" value="F:phosphatidylserine binding"/>
    <property type="evidence" value="ECO:0007669"/>
    <property type="project" value="TreeGrafter"/>
</dbReference>
<dbReference type="GO" id="GO:0005886">
    <property type="term" value="C:plasma membrane"/>
    <property type="evidence" value="ECO:0007669"/>
    <property type="project" value="UniProtKB-SubCell"/>
</dbReference>
<keyword evidence="6" id="KW-0963">Cytoplasm</keyword>
<dbReference type="STRING" id="8496.A0A151P5A0"/>
<sequence>MADPAEQYLAGTLQADGEKLFCTTCNLTLYVTRKDSIDQHLELEAHVKRKAAAAADSQKKKQVAMSSLFKMTGSRLARQDTAFSLEEAFAAVNIPLEKLDHPKLRDYLKTYVPNAGSFPCANKLHQGYLLTVITLHVESMQAALSEYKSSSVMADEATNHQDNYLLHILLVLGSWTVRDLPIFQTHLVLLTSSNFSTVSQAIVKGRYHLTEQTQRTGTSTFLFSSRYITLLTMFHRETKFLAKQLDSSGKLIPVYSINDQEHFKPLCLVQGKEKAFFWKSQRYYRTEFKISDVLVPGHYNKNLDVQDAGSVRVEHTVNGSVEGNINFENVEVKGLAKMSQERSINMKKTFVSVQVLESLQRERKINMEHSFITQLKNQRRNLYVIHEAVHASEETTFKDSNRLEGSIIAQIYVKLHGARNSKRDLTIPKDCVLAFRVMPLIIEDGSWNPVYVPTKKTKTFAHDGVSEEGIGDPQKEVEQKCEVLTALSADLSAKFFNCIKTAIKNINLLQELVLELEWALDNPDAYQVKTENPDLRDLLQCLPGTTTVLFLDLAGAILYVAHALDELTEDQLLLVYESMERKILPPQLELVKNILKQDFHQNNGAFRLDAKLLSSLKEEQLNITKAMIEISGVMFQIDGPFLNGIGNPDDSSALAALYIVLCILHLLTKSK</sequence>